<feature type="transmembrane region" description="Helical" evidence="6">
    <location>
        <begin position="14"/>
        <end position="35"/>
    </location>
</feature>
<keyword evidence="5 6" id="KW-0472">Membrane</keyword>
<accession>A0A4Q7YPX6</accession>
<feature type="transmembrane region" description="Helical" evidence="6">
    <location>
        <begin position="195"/>
        <end position="222"/>
    </location>
</feature>
<keyword evidence="3 6" id="KW-0812">Transmembrane</keyword>
<gene>
    <name evidence="7" type="ORF">BDD14_0077</name>
</gene>
<evidence type="ECO:0000256" key="1">
    <source>
        <dbReference type="ARBA" id="ARBA00004651"/>
    </source>
</evidence>
<proteinExistence type="predicted"/>
<feature type="transmembrane region" description="Helical" evidence="6">
    <location>
        <begin position="242"/>
        <end position="263"/>
    </location>
</feature>
<evidence type="ECO:0000256" key="3">
    <source>
        <dbReference type="ARBA" id="ARBA00022692"/>
    </source>
</evidence>
<dbReference type="OrthoDB" id="9808789at2"/>
<sequence length="288" mass="32862">METSWLSLITDWDIPPAVTGTLVAVGFIYVRGWLALKRTRPKQIPEWRLFSFLTGLFAIFLAVSSSLDTYSETLLFMHMAQHFVLMSVAPALIVLGCPFVPMLRGLPGPIVRWIGGPIFRSSVVHWVQELFSRLPFAWLAMNLTYVGWHIPKAYEFALASENWHNFEHFCFFATSLIFWWPIVQPWPARRRLNSWMIIPYLLTSDFVNTGLSAFLCFSGRLLYPSYGVVERPFGIDALKDQIAAGAFMWVFGSLVFLVPAIYLTTRFLANGRLVNEKTGLERARALAQ</sequence>
<evidence type="ECO:0000256" key="6">
    <source>
        <dbReference type="SAM" id="Phobius"/>
    </source>
</evidence>
<reference evidence="7 8" key="1">
    <citation type="submission" date="2019-02" db="EMBL/GenBank/DDBJ databases">
        <title>Genomic Encyclopedia of Archaeal and Bacterial Type Strains, Phase II (KMG-II): from individual species to whole genera.</title>
        <authorList>
            <person name="Goeker M."/>
        </authorList>
    </citation>
    <scope>NUCLEOTIDE SEQUENCE [LARGE SCALE GENOMIC DNA]</scope>
    <source>
        <strain evidence="7 8">DSM 18101</strain>
    </source>
</reference>
<comment type="caution">
    <text evidence="7">The sequence shown here is derived from an EMBL/GenBank/DDBJ whole genome shotgun (WGS) entry which is preliminary data.</text>
</comment>
<dbReference type="InterPro" id="IPR019108">
    <property type="entry name" value="Caa3_assmbl_CtaG-rel"/>
</dbReference>
<feature type="transmembrane region" description="Helical" evidence="6">
    <location>
        <begin position="47"/>
        <end position="67"/>
    </location>
</feature>
<keyword evidence="8" id="KW-1185">Reference proteome</keyword>
<dbReference type="AlphaFoldDB" id="A0A4Q7YPX6"/>
<keyword evidence="2" id="KW-1003">Cell membrane</keyword>
<evidence type="ECO:0000256" key="5">
    <source>
        <dbReference type="ARBA" id="ARBA00023136"/>
    </source>
</evidence>
<comment type="subcellular location">
    <subcellularLocation>
        <location evidence="1">Cell membrane</location>
        <topology evidence="1">Multi-pass membrane protein</topology>
    </subcellularLocation>
</comment>
<organism evidence="7 8">
    <name type="scientific">Edaphobacter modestus</name>
    <dbReference type="NCBI Taxonomy" id="388466"/>
    <lineage>
        <taxon>Bacteria</taxon>
        <taxon>Pseudomonadati</taxon>
        <taxon>Acidobacteriota</taxon>
        <taxon>Terriglobia</taxon>
        <taxon>Terriglobales</taxon>
        <taxon>Acidobacteriaceae</taxon>
        <taxon>Edaphobacter</taxon>
    </lineage>
</organism>
<dbReference type="Pfam" id="PF09678">
    <property type="entry name" value="Caa3_CtaG"/>
    <property type="match status" value="1"/>
</dbReference>
<dbReference type="GO" id="GO:0005886">
    <property type="term" value="C:plasma membrane"/>
    <property type="evidence" value="ECO:0007669"/>
    <property type="project" value="UniProtKB-SubCell"/>
</dbReference>
<dbReference type="EMBL" id="SHKW01000001">
    <property type="protein sequence ID" value="RZU38799.1"/>
    <property type="molecule type" value="Genomic_DNA"/>
</dbReference>
<dbReference type="Proteomes" id="UP000292958">
    <property type="component" value="Unassembled WGS sequence"/>
</dbReference>
<dbReference type="RefSeq" id="WP_130417096.1">
    <property type="nucleotide sequence ID" value="NZ_SHKW01000001.1"/>
</dbReference>
<name>A0A4Q7YPX6_9BACT</name>
<feature type="transmembrane region" description="Helical" evidence="6">
    <location>
        <begin position="79"/>
        <end position="103"/>
    </location>
</feature>
<evidence type="ECO:0000256" key="4">
    <source>
        <dbReference type="ARBA" id="ARBA00022989"/>
    </source>
</evidence>
<protein>
    <submittedName>
        <fullName evidence="7">Cytochrome c oxidase assembly factor CtaG</fullName>
    </submittedName>
</protein>
<evidence type="ECO:0000313" key="8">
    <source>
        <dbReference type="Proteomes" id="UP000292958"/>
    </source>
</evidence>
<evidence type="ECO:0000313" key="7">
    <source>
        <dbReference type="EMBL" id="RZU38799.1"/>
    </source>
</evidence>
<keyword evidence="4 6" id="KW-1133">Transmembrane helix</keyword>
<evidence type="ECO:0000256" key="2">
    <source>
        <dbReference type="ARBA" id="ARBA00022475"/>
    </source>
</evidence>